<comment type="caution">
    <text evidence="3">The sequence shown here is derived from an EMBL/GenBank/DDBJ whole genome shotgun (WGS) entry which is preliminary data.</text>
</comment>
<reference evidence="3 5" key="1">
    <citation type="submission" date="2016-07" db="EMBL/GenBank/DDBJ databases">
        <title>Characterization of isolates of Eisenbergiella tayi derived from blood cultures, using whole genome sequencing.</title>
        <authorList>
            <person name="Burdz T."/>
            <person name="Wiebe D."/>
            <person name="Huynh C."/>
            <person name="Bernard K."/>
        </authorList>
    </citation>
    <scope>NUCLEOTIDE SEQUENCE [LARGE SCALE GENOMIC DNA]</scope>
    <source>
        <strain evidence="3 5">NML 110608</strain>
    </source>
</reference>
<evidence type="ECO:0000313" key="5">
    <source>
        <dbReference type="Proteomes" id="UP000094067"/>
    </source>
</evidence>
<feature type="region of interest" description="Disordered" evidence="1">
    <location>
        <begin position="74"/>
        <end position="98"/>
    </location>
</feature>
<evidence type="ECO:0000313" key="3">
    <source>
        <dbReference type="EMBL" id="ODM04988.1"/>
    </source>
</evidence>
<evidence type="ECO:0000256" key="2">
    <source>
        <dbReference type="SAM" id="Phobius"/>
    </source>
</evidence>
<keyword evidence="2" id="KW-1133">Transmembrane helix</keyword>
<protein>
    <submittedName>
        <fullName evidence="3">Uncharacterized protein</fullName>
    </submittedName>
</protein>
<keyword evidence="6" id="KW-1185">Reference proteome</keyword>
<evidence type="ECO:0000313" key="4">
    <source>
        <dbReference type="EMBL" id="ODR46889.1"/>
    </source>
</evidence>
<dbReference type="AlphaFoldDB" id="A0A1E3A8G1"/>
<dbReference type="Proteomes" id="UP000094067">
    <property type="component" value="Unassembled WGS sequence"/>
</dbReference>
<sequence>MRKESGKGLFFLMAVGIVGLGLFYGATDDYGSGEIQLYHLICWVILIIALLRALELVWEPVKLLWDQAWGKVQETRKDNRSNPINEGSAAAEDSSGVVLSEEEMETAIIVPESNQRIYVERETVPTVVSVPQAVQEKKKKKKNKKKKK</sequence>
<keyword evidence="2" id="KW-0812">Transmembrane</keyword>
<name>A0A1E3A8G1_9FIRM</name>
<organism evidence="3 5">
    <name type="scientific">Eisenbergiella tayi</name>
    <dbReference type="NCBI Taxonomy" id="1432052"/>
    <lineage>
        <taxon>Bacteria</taxon>
        <taxon>Bacillati</taxon>
        <taxon>Bacillota</taxon>
        <taxon>Clostridia</taxon>
        <taxon>Lachnospirales</taxon>
        <taxon>Lachnospiraceae</taxon>
        <taxon>Eisenbergiella</taxon>
    </lineage>
</organism>
<dbReference type="EMBL" id="MCGH01000002">
    <property type="protein sequence ID" value="ODM04988.1"/>
    <property type="molecule type" value="Genomic_DNA"/>
</dbReference>
<feature type="transmembrane region" description="Helical" evidence="2">
    <location>
        <begin position="35"/>
        <end position="54"/>
    </location>
</feature>
<accession>A0A1E3A8G1</accession>
<proteinExistence type="predicted"/>
<evidence type="ECO:0000256" key="1">
    <source>
        <dbReference type="SAM" id="MobiDB-lite"/>
    </source>
</evidence>
<dbReference type="EMBL" id="MEHD01000047">
    <property type="protein sequence ID" value="ODR46889.1"/>
    <property type="molecule type" value="Genomic_DNA"/>
</dbReference>
<dbReference type="Proteomes" id="UP000094869">
    <property type="component" value="Unassembled WGS sequence"/>
</dbReference>
<dbReference type="RefSeq" id="WP_016360064.1">
    <property type="nucleotide sequence ID" value="NZ_BAABXS010000002.1"/>
</dbReference>
<keyword evidence="2" id="KW-0472">Membrane</keyword>
<dbReference type="PATRIC" id="fig|1432052.4.peg.981"/>
<gene>
    <name evidence="3" type="ORF">BEI61_00871</name>
    <name evidence="4" type="ORF">BEI63_26995</name>
</gene>
<evidence type="ECO:0000313" key="6">
    <source>
        <dbReference type="Proteomes" id="UP000094869"/>
    </source>
</evidence>
<reference evidence="4 6" key="2">
    <citation type="submission" date="2016-08" db="EMBL/GenBank/DDBJ databases">
        <title>Characterization of Isolates of Eisenbergiella tayi Derived from Blood Cultures, Using Whole Genome Sequencing.</title>
        <authorList>
            <person name="Bernier A.-M."/>
            <person name="Burdz T."/>
            <person name="Wiebe D."/>
            <person name="Bernard K."/>
        </authorList>
    </citation>
    <scope>NUCLEOTIDE SEQUENCE [LARGE SCALE GENOMIC DNA]</scope>
    <source>
        <strain evidence="4 6">NML120146</strain>
    </source>
</reference>